<dbReference type="AlphaFoldDB" id="A0A4R2L5U3"/>
<organism evidence="3 4">
    <name type="scientific">Marinisporobacter balticus</name>
    <dbReference type="NCBI Taxonomy" id="2018667"/>
    <lineage>
        <taxon>Bacteria</taxon>
        <taxon>Bacillati</taxon>
        <taxon>Bacillota</taxon>
        <taxon>Clostridia</taxon>
        <taxon>Peptostreptococcales</taxon>
        <taxon>Thermotaleaceae</taxon>
        <taxon>Marinisporobacter</taxon>
    </lineage>
</organism>
<name>A0A4R2L5U3_9FIRM</name>
<keyword evidence="2" id="KW-0472">Membrane</keyword>
<sequence length="150" mass="17367">MIKNIMLLVKNYSGVIIALCTLCTLIGGIIVFFVKRVTEKKYKVKQENDELKKKIKKLEEELSNSEYIRNVEDNIQGSPLGGTCLYLADRNIYICTVCWNRNKEIITVFETDDTGYYKCSSCQLESVFDKGKVEHIRNINNKMWSSVYDD</sequence>
<keyword evidence="4" id="KW-1185">Reference proteome</keyword>
<gene>
    <name evidence="3" type="ORF">EV214_102138</name>
</gene>
<keyword evidence="1" id="KW-0175">Coiled coil</keyword>
<comment type="caution">
    <text evidence="3">The sequence shown here is derived from an EMBL/GenBank/DDBJ whole genome shotgun (WGS) entry which is preliminary data.</text>
</comment>
<reference evidence="3 4" key="1">
    <citation type="submission" date="2019-03" db="EMBL/GenBank/DDBJ databases">
        <title>Genomic Encyclopedia of Type Strains, Phase IV (KMG-IV): sequencing the most valuable type-strain genomes for metagenomic binning, comparative biology and taxonomic classification.</title>
        <authorList>
            <person name="Goeker M."/>
        </authorList>
    </citation>
    <scope>NUCLEOTIDE SEQUENCE [LARGE SCALE GENOMIC DNA]</scope>
    <source>
        <strain evidence="3 4">DSM 102940</strain>
    </source>
</reference>
<evidence type="ECO:0000313" key="4">
    <source>
        <dbReference type="Proteomes" id="UP000294919"/>
    </source>
</evidence>
<dbReference type="EMBL" id="SLWV01000002">
    <property type="protein sequence ID" value="TCO79419.1"/>
    <property type="molecule type" value="Genomic_DNA"/>
</dbReference>
<dbReference type="Proteomes" id="UP000294919">
    <property type="component" value="Unassembled WGS sequence"/>
</dbReference>
<keyword evidence="2" id="KW-1133">Transmembrane helix</keyword>
<feature type="coiled-coil region" evidence="1">
    <location>
        <begin position="34"/>
        <end position="68"/>
    </location>
</feature>
<accession>A0A4R2L5U3</accession>
<proteinExistence type="predicted"/>
<evidence type="ECO:0000256" key="2">
    <source>
        <dbReference type="SAM" id="Phobius"/>
    </source>
</evidence>
<evidence type="ECO:0000256" key="1">
    <source>
        <dbReference type="SAM" id="Coils"/>
    </source>
</evidence>
<feature type="transmembrane region" description="Helical" evidence="2">
    <location>
        <begin position="12"/>
        <end position="34"/>
    </location>
</feature>
<protein>
    <submittedName>
        <fullName evidence="3">Uncharacterized protein</fullName>
    </submittedName>
</protein>
<dbReference type="RefSeq" id="WP_132242288.1">
    <property type="nucleotide sequence ID" value="NZ_SLWV01000002.1"/>
</dbReference>
<keyword evidence="2" id="KW-0812">Transmembrane</keyword>
<evidence type="ECO:0000313" key="3">
    <source>
        <dbReference type="EMBL" id="TCO79419.1"/>
    </source>
</evidence>